<evidence type="ECO:0000256" key="2">
    <source>
        <dbReference type="ARBA" id="ARBA00004370"/>
    </source>
</evidence>
<dbReference type="OrthoDB" id="9803053at2"/>
<dbReference type="Pfam" id="PF02874">
    <property type="entry name" value="ATP-synt_ab_N"/>
    <property type="match status" value="1"/>
</dbReference>
<dbReference type="InterPro" id="IPR000194">
    <property type="entry name" value="ATPase_F1/V1/A1_a/bsu_nucl-bd"/>
</dbReference>
<evidence type="ECO:0000256" key="5">
    <source>
        <dbReference type="ARBA" id="ARBA00022741"/>
    </source>
</evidence>
<dbReference type="GO" id="GO:0045259">
    <property type="term" value="C:proton-transporting ATP synthase complex"/>
    <property type="evidence" value="ECO:0007669"/>
    <property type="project" value="UniProtKB-KW"/>
</dbReference>
<feature type="site" description="Required for activity" evidence="14">
    <location>
        <position position="370"/>
    </location>
</feature>
<keyword evidence="10 14" id="KW-0472">Membrane</keyword>
<dbReference type="Gene3D" id="3.40.50.300">
    <property type="entry name" value="P-loop containing nucleotide triphosphate hydrolases"/>
    <property type="match status" value="1"/>
</dbReference>
<dbReference type="FunFam" id="3.40.50.300:FF:002432">
    <property type="entry name" value="ATP synthase subunit alpha, mitochondrial"/>
    <property type="match status" value="1"/>
</dbReference>
<organism evidence="18 19">
    <name type="scientific">Nitrosomonas marina</name>
    <dbReference type="NCBI Taxonomy" id="917"/>
    <lineage>
        <taxon>Bacteria</taxon>
        <taxon>Pseudomonadati</taxon>
        <taxon>Pseudomonadota</taxon>
        <taxon>Betaproteobacteria</taxon>
        <taxon>Nitrosomonadales</taxon>
        <taxon>Nitrosomonadaceae</taxon>
        <taxon>Nitrosomonas</taxon>
    </lineage>
</organism>
<dbReference type="HAMAP" id="MF_01346">
    <property type="entry name" value="ATP_synth_alpha_bact"/>
    <property type="match status" value="1"/>
</dbReference>
<dbReference type="SUPFAM" id="SSF50615">
    <property type="entry name" value="N-terminal domain of alpha and beta subunits of F1 ATP synthase"/>
    <property type="match status" value="1"/>
</dbReference>
<comment type="subunit">
    <text evidence="13">F-type ATPases have 2 components, CF(1) - the catalytic core - and CF(0) - the membrane proton channel. CF(1) has five subunits: alpha(3), beta(3), gamma(1), delta(1), epsilon(1). CF(0) has four main subunits: a(1), b(1), b'(1) and c(9-12).</text>
</comment>
<keyword evidence="5 14" id="KW-0547">Nucleotide-binding</keyword>
<sequence>MKNKTPSAKAQPAESPMARRADWLSRYSYRLRLSEQGTVISVGDGIAWISGLPSACLDEMVRLADGSTAQVFHLGRNRVGAILLEQTTQLTAGTSVFLTGNRLQIGTGDILLGRVIDPLGRPLDGAGSLTFEAYRLLDMRSPPIISRDFVSQPIYTGNKIIDTLIPVGKGQRQLVIGDNGCGKSTLAIDTVINQRGKEVYCVYVLIGQKRSAVASTIDLLRRSGALAYTVIVVAEANAMPGLKYLAPFAGCTVAEAWMTQGRDTLIVYDDLSAHARSYRELSLLLRRPPGREAYPGDIFYLHSRLLERSTRLSVSQGGGSMTALPIIETEQGEIATYIPTNLISITDGQIYLDHRLFVRGFLPAIDVTRSVSRIGGKAQHPVIKKEAGRMKLDYLQFLELEIFTRFGTKLDKSMEKRIQRGQLLREILKQESLSPVTIEYQLAWLIAYNEGLFDAIPQEHIRSALKYLQEQVDNSDLNIDSGRDQWKRLINAWLKQYRNEQAA</sequence>
<evidence type="ECO:0000256" key="4">
    <source>
        <dbReference type="ARBA" id="ARBA00022448"/>
    </source>
</evidence>
<evidence type="ECO:0000256" key="11">
    <source>
        <dbReference type="ARBA" id="ARBA00023196"/>
    </source>
</evidence>
<dbReference type="AlphaFoldDB" id="A0A1I0DXC6"/>
<evidence type="ECO:0000313" key="19">
    <source>
        <dbReference type="Proteomes" id="UP000199345"/>
    </source>
</evidence>
<dbReference type="InterPro" id="IPR004100">
    <property type="entry name" value="ATPase_F1/V1/A1_a/bsu_N"/>
</dbReference>
<keyword evidence="7 14" id="KW-0067">ATP-binding</keyword>
<keyword evidence="14" id="KW-1003">Cell membrane</keyword>
<feature type="domain" description="ATPase F1/V1/A1 complex alpha/beta subunit nucleotide-binding" evidence="15">
    <location>
        <begin position="157"/>
        <end position="372"/>
    </location>
</feature>
<keyword evidence="6 14" id="KW-0375">Hydrogen ion transport</keyword>
<keyword evidence="9 14" id="KW-0406">Ion transport</keyword>
<dbReference type="Gene3D" id="1.20.150.20">
    <property type="entry name" value="ATP synthase alpha/beta chain, C-terminal domain"/>
    <property type="match status" value="1"/>
</dbReference>
<keyword evidence="4 14" id="KW-0813">Transport</keyword>
<dbReference type="GO" id="GO:0005524">
    <property type="term" value="F:ATP binding"/>
    <property type="evidence" value="ECO:0007669"/>
    <property type="project" value="UniProtKB-UniRule"/>
</dbReference>
<comment type="function">
    <text evidence="1 14">Produces ATP from ADP in the presence of a proton gradient across the membrane. The alpha chain is a regulatory subunit.</text>
</comment>
<dbReference type="Gene3D" id="2.40.30.20">
    <property type="match status" value="1"/>
</dbReference>
<evidence type="ECO:0000256" key="3">
    <source>
        <dbReference type="ARBA" id="ARBA00008936"/>
    </source>
</evidence>
<keyword evidence="8 14" id="KW-1278">Translocase</keyword>
<dbReference type="InterPro" id="IPR023366">
    <property type="entry name" value="ATP_synth_asu-like_sf"/>
</dbReference>
<dbReference type="InterPro" id="IPR033732">
    <property type="entry name" value="ATP_synth_F1_a_nt-bd_dom"/>
</dbReference>
<evidence type="ECO:0000256" key="1">
    <source>
        <dbReference type="ARBA" id="ARBA00003784"/>
    </source>
</evidence>
<evidence type="ECO:0000259" key="15">
    <source>
        <dbReference type="Pfam" id="PF00006"/>
    </source>
</evidence>
<comment type="subcellular location">
    <subcellularLocation>
        <location evidence="14">Cell membrane</location>
        <topology evidence="14">Peripheral membrane protein</topology>
    </subcellularLocation>
    <subcellularLocation>
        <location evidence="2">Membrane</location>
    </subcellularLocation>
</comment>
<dbReference type="SUPFAM" id="SSF52540">
    <property type="entry name" value="P-loop containing nucleoside triphosphate hydrolases"/>
    <property type="match status" value="1"/>
</dbReference>
<dbReference type="CDD" id="cd01132">
    <property type="entry name" value="F1-ATPase_alpha_CD"/>
    <property type="match status" value="1"/>
</dbReference>
<dbReference type="GO" id="GO:0005886">
    <property type="term" value="C:plasma membrane"/>
    <property type="evidence" value="ECO:0007669"/>
    <property type="project" value="UniProtKB-SubCell"/>
</dbReference>
<dbReference type="InterPro" id="IPR036121">
    <property type="entry name" value="ATPase_F1/V1/A1_a/bsu_N_sf"/>
</dbReference>
<dbReference type="Proteomes" id="UP000199345">
    <property type="component" value="Unassembled WGS sequence"/>
</dbReference>
<dbReference type="Pfam" id="PF00306">
    <property type="entry name" value="ATP-synt_ab_C"/>
    <property type="match status" value="1"/>
</dbReference>
<evidence type="ECO:0000259" key="16">
    <source>
        <dbReference type="Pfam" id="PF00306"/>
    </source>
</evidence>
<comment type="caution">
    <text evidence="14">Lacks conserved residue(s) required for the propagation of feature annotation.</text>
</comment>
<feature type="domain" description="ATPase F1/V1/A1 complex alpha/beta subunit N-terminal" evidence="17">
    <location>
        <begin position="34"/>
        <end position="100"/>
    </location>
</feature>
<evidence type="ECO:0000256" key="9">
    <source>
        <dbReference type="ARBA" id="ARBA00023065"/>
    </source>
</evidence>
<dbReference type="CDD" id="cd18116">
    <property type="entry name" value="ATP-synt_F1_alpha_N"/>
    <property type="match status" value="1"/>
</dbReference>
<dbReference type="GO" id="GO:0046933">
    <property type="term" value="F:proton-transporting ATP synthase activity, rotational mechanism"/>
    <property type="evidence" value="ECO:0007669"/>
    <property type="project" value="UniProtKB-UniRule"/>
</dbReference>
<dbReference type="CDD" id="cd18113">
    <property type="entry name" value="ATP-synt_F1_alpha_C"/>
    <property type="match status" value="1"/>
</dbReference>
<dbReference type="PANTHER" id="PTHR48082">
    <property type="entry name" value="ATP SYNTHASE SUBUNIT ALPHA, MITOCHONDRIAL"/>
    <property type="match status" value="1"/>
</dbReference>
<dbReference type="PROSITE" id="PS00152">
    <property type="entry name" value="ATPASE_ALPHA_BETA"/>
    <property type="match status" value="1"/>
</dbReference>
<dbReference type="InterPro" id="IPR005294">
    <property type="entry name" value="ATP_synth_F1_asu"/>
</dbReference>
<dbReference type="Pfam" id="PF00006">
    <property type="entry name" value="ATP-synt_ab"/>
    <property type="match status" value="1"/>
</dbReference>
<reference evidence="19" key="1">
    <citation type="submission" date="2016-10" db="EMBL/GenBank/DDBJ databases">
        <authorList>
            <person name="Varghese N."/>
            <person name="Submissions S."/>
        </authorList>
    </citation>
    <scope>NUCLEOTIDE SEQUENCE [LARGE SCALE GENOMIC DNA]</scope>
    <source>
        <strain evidence="19">Nm71</strain>
    </source>
</reference>
<dbReference type="InterPro" id="IPR038376">
    <property type="entry name" value="ATP_synth_asu_C_sf"/>
</dbReference>
<feature type="domain" description="ATP synthase alpha subunit C-terminal" evidence="16">
    <location>
        <begin position="379"/>
        <end position="476"/>
    </location>
</feature>
<evidence type="ECO:0000256" key="7">
    <source>
        <dbReference type="ARBA" id="ARBA00022840"/>
    </source>
</evidence>
<dbReference type="GO" id="GO:0043531">
    <property type="term" value="F:ADP binding"/>
    <property type="evidence" value="ECO:0007669"/>
    <property type="project" value="TreeGrafter"/>
</dbReference>
<evidence type="ECO:0000256" key="10">
    <source>
        <dbReference type="ARBA" id="ARBA00023136"/>
    </source>
</evidence>
<proteinExistence type="inferred from homology"/>
<evidence type="ECO:0000313" key="18">
    <source>
        <dbReference type="EMBL" id="SET37329.1"/>
    </source>
</evidence>
<name>A0A1I0DXC6_9PROT</name>
<dbReference type="PANTHER" id="PTHR48082:SF2">
    <property type="entry name" value="ATP SYNTHASE SUBUNIT ALPHA, MITOCHONDRIAL"/>
    <property type="match status" value="1"/>
</dbReference>
<evidence type="ECO:0000256" key="6">
    <source>
        <dbReference type="ARBA" id="ARBA00022781"/>
    </source>
</evidence>
<gene>
    <name evidence="14" type="primary">atpA</name>
    <name evidence="18" type="ORF">SAMN05216326_12339</name>
</gene>
<dbReference type="RefSeq" id="WP_090659623.1">
    <property type="nucleotide sequence ID" value="NZ_FOIA01000023.1"/>
</dbReference>
<keyword evidence="12 14" id="KW-0066">ATP synthesis</keyword>
<accession>A0A1I0DXC6</accession>
<evidence type="ECO:0000256" key="13">
    <source>
        <dbReference type="ARBA" id="ARBA00026013"/>
    </source>
</evidence>
<keyword evidence="19" id="KW-1185">Reference proteome</keyword>
<dbReference type="SUPFAM" id="SSF47917">
    <property type="entry name" value="C-terminal domain of alpha and beta subunits of F1 ATP synthase"/>
    <property type="match status" value="1"/>
</dbReference>
<dbReference type="EC" id="7.1.2.2" evidence="14"/>
<dbReference type="InterPro" id="IPR020003">
    <property type="entry name" value="ATPase_a/bsu_AS"/>
</dbReference>
<dbReference type="EMBL" id="FOIA01000023">
    <property type="protein sequence ID" value="SET37329.1"/>
    <property type="molecule type" value="Genomic_DNA"/>
</dbReference>
<comment type="similarity">
    <text evidence="3 14">Belongs to the ATPase alpha/beta chains family.</text>
</comment>
<evidence type="ECO:0000256" key="14">
    <source>
        <dbReference type="HAMAP-Rule" id="MF_01346"/>
    </source>
</evidence>
<evidence type="ECO:0000256" key="12">
    <source>
        <dbReference type="ARBA" id="ARBA00023310"/>
    </source>
</evidence>
<dbReference type="NCBIfam" id="NF009884">
    <property type="entry name" value="PRK13343.1"/>
    <property type="match status" value="1"/>
</dbReference>
<dbReference type="NCBIfam" id="TIGR00962">
    <property type="entry name" value="atpA"/>
    <property type="match status" value="1"/>
</dbReference>
<dbReference type="InterPro" id="IPR000793">
    <property type="entry name" value="ATP_synth_asu_C"/>
</dbReference>
<evidence type="ECO:0000256" key="8">
    <source>
        <dbReference type="ARBA" id="ARBA00022967"/>
    </source>
</evidence>
<dbReference type="InterPro" id="IPR027417">
    <property type="entry name" value="P-loop_NTPase"/>
</dbReference>
<comment type="catalytic activity">
    <reaction evidence="14">
        <text>ATP + H2O + 4 H(+)(in) = ADP + phosphate + 5 H(+)(out)</text>
        <dbReference type="Rhea" id="RHEA:57720"/>
        <dbReference type="ChEBI" id="CHEBI:15377"/>
        <dbReference type="ChEBI" id="CHEBI:15378"/>
        <dbReference type="ChEBI" id="CHEBI:30616"/>
        <dbReference type="ChEBI" id="CHEBI:43474"/>
        <dbReference type="ChEBI" id="CHEBI:456216"/>
        <dbReference type="EC" id="7.1.2.2"/>
    </reaction>
</comment>
<protein>
    <recommendedName>
        <fullName evidence="14">ATP synthase subunit alpha</fullName>
        <ecNumber evidence="14">7.1.2.2</ecNumber>
    </recommendedName>
    <alternativeName>
        <fullName evidence="14">ATP synthase F1 sector subunit alpha</fullName>
    </alternativeName>
    <alternativeName>
        <fullName evidence="14">F-ATPase subunit alpha</fullName>
    </alternativeName>
</protein>
<keyword evidence="11 14" id="KW-0139">CF(1)</keyword>
<evidence type="ECO:0000259" key="17">
    <source>
        <dbReference type="Pfam" id="PF02874"/>
    </source>
</evidence>